<dbReference type="AlphaFoldDB" id="A0A0D3KA32"/>
<feature type="region of interest" description="Disordered" evidence="1">
    <location>
        <begin position="87"/>
        <end position="106"/>
    </location>
</feature>
<dbReference type="RefSeq" id="XP_005785046.1">
    <property type="nucleotide sequence ID" value="XM_005784989.1"/>
</dbReference>
<sequence>MPLVLKFSNPGVNAPHGAVASSISLWHSSRYKTLILTICAILSLSDTVSTRSAATTRSSTLLYARPAFLSIPLGSLGTVAADFEAPSSDDVDELGRSRGSQMTLLC</sequence>
<accession>A0A0D3KA32</accession>
<evidence type="ECO:0000313" key="2">
    <source>
        <dbReference type="EnsemblProtists" id="EOD32617"/>
    </source>
</evidence>
<keyword evidence="3" id="KW-1185">Reference proteome</keyword>
<dbReference type="Proteomes" id="UP000013827">
    <property type="component" value="Unassembled WGS sequence"/>
</dbReference>
<dbReference type="PaxDb" id="2903-EOD32617"/>
<dbReference type="EnsemblProtists" id="EOD32617">
    <property type="protein sequence ID" value="EOD32617"/>
    <property type="gene ID" value="EMIHUDRAFT_230577"/>
</dbReference>
<reference evidence="3" key="1">
    <citation type="journal article" date="2013" name="Nature">
        <title>Pan genome of the phytoplankton Emiliania underpins its global distribution.</title>
        <authorList>
            <person name="Read B.A."/>
            <person name="Kegel J."/>
            <person name="Klute M.J."/>
            <person name="Kuo A."/>
            <person name="Lefebvre S.C."/>
            <person name="Maumus F."/>
            <person name="Mayer C."/>
            <person name="Miller J."/>
            <person name="Monier A."/>
            <person name="Salamov A."/>
            <person name="Young J."/>
            <person name="Aguilar M."/>
            <person name="Claverie J.M."/>
            <person name="Frickenhaus S."/>
            <person name="Gonzalez K."/>
            <person name="Herman E.K."/>
            <person name="Lin Y.C."/>
            <person name="Napier J."/>
            <person name="Ogata H."/>
            <person name="Sarno A.F."/>
            <person name="Shmutz J."/>
            <person name="Schroeder D."/>
            <person name="de Vargas C."/>
            <person name="Verret F."/>
            <person name="von Dassow P."/>
            <person name="Valentin K."/>
            <person name="Van de Peer Y."/>
            <person name="Wheeler G."/>
            <person name="Dacks J.B."/>
            <person name="Delwiche C.F."/>
            <person name="Dyhrman S.T."/>
            <person name="Glockner G."/>
            <person name="John U."/>
            <person name="Richards T."/>
            <person name="Worden A.Z."/>
            <person name="Zhang X."/>
            <person name="Grigoriev I.V."/>
            <person name="Allen A.E."/>
            <person name="Bidle K."/>
            <person name="Borodovsky M."/>
            <person name="Bowler C."/>
            <person name="Brownlee C."/>
            <person name="Cock J.M."/>
            <person name="Elias M."/>
            <person name="Gladyshev V.N."/>
            <person name="Groth M."/>
            <person name="Guda C."/>
            <person name="Hadaegh A."/>
            <person name="Iglesias-Rodriguez M.D."/>
            <person name="Jenkins J."/>
            <person name="Jones B.M."/>
            <person name="Lawson T."/>
            <person name="Leese F."/>
            <person name="Lindquist E."/>
            <person name="Lobanov A."/>
            <person name="Lomsadze A."/>
            <person name="Malik S.B."/>
            <person name="Marsh M.E."/>
            <person name="Mackinder L."/>
            <person name="Mock T."/>
            <person name="Mueller-Roeber B."/>
            <person name="Pagarete A."/>
            <person name="Parker M."/>
            <person name="Probert I."/>
            <person name="Quesneville H."/>
            <person name="Raines C."/>
            <person name="Rensing S.A."/>
            <person name="Riano-Pachon D.M."/>
            <person name="Richier S."/>
            <person name="Rokitta S."/>
            <person name="Shiraiwa Y."/>
            <person name="Soanes D.M."/>
            <person name="van der Giezen M."/>
            <person name="Wahlund T.M."/>
            <person name="Williams B."/>
            <person name="Wilson W."/>
            <person name="Wolfe G."/>
            <person name="Wurch L.L."/>
        </authorList>
    </citation>
    <scope>NUCLEOTIDE SEQUENCE</scope>
</reference>
<dbReference type="GeneID" id="17277889"/>
<organism evidence="2 3">
    <name type="scientific">Emiliania huxleyi (strain CCMP1516)</name>
    <dbReference type="NCBI Taxonomy" id="280463"/>
    <lineage>
        <taxon>Eukaryota</taxon>
        <taxon>Haptista</taxon>
        <taxon>Haptophyta</taxon>
        <taxon>Prymnesiophyceae</taxon>
        <taxon>Isochrysidales</taxon>
        <taxon>Noelaerhabdaceae</taxon>
        <taxon>Emiliania</taxon>
    </lineage>
</organism>
<proteinExistence type="predicted"/>
<protein>
    <submittedName>
        <fullName evidence="2">Uncharacterized protein</fullName>
    </submittedName>
</protein>
<evidence type="ECO:0000256" key="1">
    <source>
        <dbReference type="SAM" id="MobiDB-lite"/>
    </source>
</evidence>
<dbReference type="KEGG" id="ehx:EMIHUDRAFT_230577"/>
<evidence type="ECO:0000313" key="3">
    <source>
        <dbReference type="Proteomes" id="UP000013827"/>
    </source>
</evidence>
<dbReference type="HOGENOM" id="CLU_2228279_0_0_1"/>
<name>A0A0D3KA32_EMIH1</name>
<reference evidence="2" key="2">
    <citation type="submission" date="2024-10" db="UniProtKB">
        <authorList>
            <consortium name="EnsemblProtists"/>
        </authorList>
    </citation>
    <scope>IDENTIFICATION</scope>
</reference>